<protein>
    <submittedName>
        <fullName evidence="1">7822_t:CDS:1</fullName>
    </submittedName>
</protein>
<dbReference type="OrthoDB" id="2398774at2759"/>
<dbReference type="EMBL" id="CAJVPY010005267">
    <property type="protein sequence ID" value="CAG8639209.1"/>
    <property type="molecule type" value="Genomic_DNA"/>
</dbReference>
<comment type="caution">
    <text evidence="1">The sequence shown here is derived from an EMBL/GenBank/DDBJ whole genome shotgun (WGS) entry which is preliminary data.</text>
</comment>
<name>A0A9N9GWC3_9GLOM</name>
<gene>
    <name evidence="1" type="ORF">DERYTH_LOCUS9562</name>
</gene>
<evidence type="ECO:0000313" key="2">
    <source>
        <dbReference type="Proteomes" id="UP000789405"/>
    </source>
</evidence>
<reference evidence="1" key="1">
    <citation type="submission" date="2021-06" db="EMBL/GenBank/DDBJ databases">
        <authorList>
            <person name="Kallberg Y."/>
            <person name="Tangrot J."/>
            <person name="Rosling A."/>
        </authorList>
    </citation>
    <scope>NUCLEOTIDE SEQUENCE</scope>
    <source>
        <strain evidence="1">MA453B</strain>
    </source>
</reference>
<dbReference type="PANTHER" id="PTHR47718">
    <property type="entry name" value="OS01G0519700 PROTEIN"/>
    <property type="match status" value="1"/>
</dbReference>
<dbReference type="AlphaFoldDB" id="A0A9N9GWC3"/>
<accession>A0A9N9GWC3</accession>
<evidence type="ECO:0000313" key="1">
    <source>
        <dbReference type="EMBL" id="CAG8639209.1"/>
    </source>
</evidence>
<proteinExistence type="predicted"/>
<dbReference type="Proteomes" id="UP000789405">
    <property type="component" value="Unassembled WGS sequence"/>
</dbReference>
<sequence length="582" mass="68861">LKAYPEEQQDKRRENRSIIVVESEPMLEDKVVIDNFIENRPDENQLIEYELVKTVSEGEEVEDRDEPVESSRNLENIDESNTPVELFVGKKFDFWLLAEQCLKEYRWQNGFVVTRYRVEYYRSRLTISEINNSVHITFIDLKHNHVINVDNVRFATAFRKFDESIMSEIEHAVVYGHCDAYIIRNLLQPLFPNQLFLTQNLSNTIQKIKREKRVVGSDASHLLKFLLQQQKEDSIMFVQPLINADNATNTKPRVIMTDMDPAMDAACQYNFKEFIFDFWKTRNSLCIEVFEHRFRSLLEKYPAGMQSTQHVESINAIIHKSVASSSSMYDVVEALELHMQRELLNKSFIEWKHKSINQHQLFIVERFFSKISSTIQKYFTLRIIEEIQKQMCESVFYKCEKLDISHAFEFENQDPNEYNKYNELNDDQIDNQNEMLESIEDYYDIQQTYLKALLSLVSRKSIKEKRQGENNGQSFIPRHYHNVQEVQVQNRLQKKIDYGRIMGHFKKALNYSLEDKDQDNLDVLSSIKLPDGRIYNVDDIEDPIAQVSVDDVDSENSANRRKYRLYYKTGHYAPRCPNKENN</sequence>
<organism evidence="1 2">
    <name type="scientific">Dentiscutata erythropus</name>
    <dbReference type="NCBI Taxonomy" id="1348616"/>
    <lineage>
        <taxon>Eukaryota</taxon>
        <taxon>Fungi</taxon>
        <taxon>Fungi incertae sedis</taxon>
        <taxon>Mucoromycota</taxon>
        <taxon>Glomeromycotina</taxon>
        <taxon>Glomeromycetes</taxon>
        <taxon>Diversisporales</taxon>
        <taxon>Gigasporaceae</taxon>
        <taxon>Dentiscutata</taxon>
    </lineage>
</organism>
<feature type="non-terminal residue" evidence="1">
    <location>
        <position position="582"/>
    </location>
</feature>
<keyword evidence="2" id="KW-1185">Reference proteome</keyword>